<organism evidence="7 8">
    <name type="scientific">Tangfeifania diversioriginum</name>
    <dbReference type="NCBI Taxonomy" id="1168035"/>
    <lineage>
        <taxon>Bacteria</taxon>
        <taxon>Pseudomonadati</taxon>
        <taxon>Bacteroidota</taxon>
        <taxon>Bacteroidia</taxon>
        <taxon>Marinilabiliales</taxon>
        <taxon>Prolixibacteraceae</taxon>
        <taxon>Tangfeifania</taxon>
    </lineage>
</organism>
<name>A0A1M6DJ87_9BACT</name>
<feature type="active site" description="Charge relay system" evidence="5">
    <location>
        <position position="180"/>
    </location>
</feature>
<protein>
    <submittedName>
        <fullName evidence="7">Por secretion system C-terminal sorting domain-containing protein</fullName>
    </submittedName>
</protein>
<dbReference type="PROSITE" id="PS51892">
    <property type="entry name" value="SUBTILASE"/>
    <property type="match status" value="1"/>
</dbReference>
<dbReference type="InterPro" id="IPR015500">
    <property type="entry name" value="Peptidase_S8_subtilisin-rel"/>
</dbReference>
<dbReference type="InterPro" id="IPR000209">
    <property type="entry name" value="Peptidase_S8/S53_dom"/>
</dbReference>
<sequence length="552" mass="60508">MNKVKAFILLAVLILTTATSWGQMYYWVGFSDKMNTPYSTAFPEEYLSERALERREKQDIPIDSLDLPVDPAYINQVLQLGAVPIHSSKWLNGITVSAESGDFEEKVRELTFVTEVQLTKKVSQIKSAVNKFAEPVVPENQLDIDTSFYGSSVYQVGQLNGQFLHNQDFRGQGMQIAVLDAGFYKANQYSAFDSLWANNQILGTRDFVSRDSNFNIFEMHYHGMSVLSIMGGNQPGELIGTAPRASYWLFRSEDTYSENIIEEDNWVAAAEYADSLGVDIINSSLGYSLFNDSAMDHTYADMDGNTTRVTRGANIAASRGMLVFSSAGNEGSVNNPWKYIIAPSDGDSVIGVGAANCDGAPAPFTSYGPASDGDVKPNVSAVGWNTTLQKSNGTIGTGNGTSYSSPVIAGAAACLWQANPNTTAFQVKSAIEQSAHLFDEPDPLLGFGIPDMKLADQILKTSVIEQLETLGDWLVYPNPMADYLVLQKKSKSVSSELKIYFYTTDGRLVYKVVKPEASKIMMNELQFLPSGLLLLQIVTEEAAETVKIYKSP</sequence>
<proteinExistence type="inferred from homology"/>
<reference evidence="7 8" key="1">
    <citation type="submission" date="2016-11" db="EMBL/GenBank/DDBJ databases">
        <authorList>
            <person name="Jaros S."/>
            <person name="Januszkiewicz K."/>
            <person name="Wedrychowicz H."/>
        </authorList>
    </citation>
    <scope>NUCLEOTIDE SEQUENCE [LARGE SCALE GENOMIC DNA]</scope>
    <source>
        <strain evidence="7 8">DSM 27063</strain>
    </source>
</reference>
<dbReference type="InterPro" id="IPR026444">
    <property type="entry name" value="Secre_tail"/>
</dbReference>
<evidence type="ECO:0000256" key="4">
    <source>
        <dbReference type="ARBA" id="ARBA00022825"/>
    </source>
</evidence>
<keyword evidence="3 5" id="KW-0378">Hydrolase</keyword>
<dbReference type="GO" id="GO:0006508">
    <property type="term" value="P:proteolysis"/>
    <property type="evidence" value="ECO:0007669"/>
    <property type="project" value="UniProtKB-KW"/>
</dbReference>
<evidence type="ECO:0000256" key="2">
    <source>
        <dbReference type="ARBA" id="ARBA00022670"/>
    </source>
</evidence>
<evidence type="ECO:0000313" key="8">
    <source>
        <dbReference type="Proteomes" id="UP000184050"/>
    </source>
</evidence>
<evidence type="ECO:0000259" key="6">
    <source>
        <dbReference type="Pfam" id="PF00082"/>
    </source>
</evidence>
<dbReference type="OrthoDB" id="9792152at2"/>
<evidence type="ECO:0000313" key="7">
    <source>
        <dbReference type="EMBL" id="SHI73068.1"/>
    </source>
</evidence>
<keyword evidence="8" id="KW-1185">Reference proteome</keyword>
<evidence type="ECO:0000256" key="5">
    <source>
        <dbReference type="PROSITE-ProRule" id="PRU01240"/>
    </source>
</evidence>
<dbReference type="CDD" id="cd07493">
    <property type="entry name" value="Peptidases_S8_9"/>
    <property type="match status" value="1"/>
</dbReference>
<dbReference type="STRING" id="1168035.SAMN05444280_10569"/>
<feature type="active site" description="Charge relay system" evidence="5">
    <location>
        <position position="222"/>
    </location>
</feature>
<accession>A0A1M6DJ87</accession>
<keyword evidence="2 5" id="KW-0645">Protease</keyword>
<dbReference type="Proteomes" id="UP000184050">
    <property type="component" value="Unassembled WGS sequence"/>
</dbReference>
<dbReference type="PRINTS" id="PR00723">
    <property type="entry name" value="SUBTILISIN"/>
</dbReference>
<dbReference type="InterPro" id="IPR036852">
    <property type="entry name" value="Peptidase_S8/S53_dom_sf"/>
</dbReference>
<dbReference type="PANTHER" id="PTHR43806:SF67">
    <property type="entry name" value="EGF-LIKE DOMAIN-CONTAINING PROTEIN"/>
    <property type="match status" value="1"/>
</dbReference>
<dbReference type="Gene3D" id="3.40.50.200">
    <property type="entry name" value="Peptidase S8/S53 domain"/>
    <property type="match status" value="1"/>
</dbReference>
<feature type="domain" description="Peptidase S8/S53" evidence="6">
    <location>
        <begin position="171"/>
        <end position="448"/>
    </location>
</feature>
<dbReference type="NCBIfam" id="TIGR04183">
    <property type="entry name" value="Por_Secre_tail"/>
    <property type="match status" value="1"/>
</dbReference>
<dbReference type="RefSeq" id="WP_073166280.1">
    <property type="nucleotide sequence ID" value="NZ_FQZE01000005.1"/>
</dbReference>
<dbReference type="InterPro" id="IPR017317">
    <property type="entry name" value="Pept_S8_subtilisin_bacteroid-2"/>
</dbReference>
<comment type="similarity">
    <text evidence="1 5">Belongs to the peptidase S8 family.</text>
</comment>
<dbReference type="EMBL" id="FQZE01000005">
    <property type="protein sequence ID" value="SHI73068.1"/>
    <property type="molecule type" value="Genomic_DNA"/>
</dbReference>
<dbReference type="PIRSF" id="PIRSF037903">
    <property type="entry name" value="Subtilisin_rel_GFO_2223"/>
    <property type="match status" value="1"/>
</dbReference>
<dbReference type="GO" id="GO:0004252">
    <property type="term" value="F:serine-type endopeptidase activity"/>
    <property type="evidence" value="ECO:0007669"/>
    <property type="project" value="UniProtKB-UniRule"/>
</dbReference>
<dbReference type="Pfam" id="PF00082">
    <property type="entry name" value="Peptidase_S8"/>
    <property type="match status" value="1"/>
</dbReference>
<dbReference type="AlphaFoldDB" id="A0A1M6DJ87"/>
<dbReference type="InterPro" id="IPR023828">
    <property type="entry name" value="Peptidase_S8_Ser-AS"/>
</dbReference>
<gene>
    <name evidence="7" type="ORF">SAMN05444280_10569</name>
</gene>
<dbReference type="PANTHER" id="PTHR43806">
    <property type="entry name" value="PEPTIDASE S8"/>
    <property type="match status" value="1"/>
</dbReference>
<dbReference type="InterPro" id="IPR050131">
    <property type="entry name" value="Peptidase_S8_subtilisin-like"/>
</dbReference>
<dbReference type="SUPFAM" id="SSF52743">
    <property type="entry name" value="Subtilisin-like"/>
    <property type="match status" value="1"/>
</dbReference>
<evidence type="ECO:0000256" key="3">
    <source>
        <dbReference type="ARBA" id="ARBA00022801"/>
    </source>
</evidence>
<keyword evidence="4 5" id="KW-0720">Serine protease</keyword>
<evidence type="ECO:0000256" key="1">
    <source>
        <dbReference type="ARBA" id="ARBA00011073"/>
    </source>
</evidence>
<dbReference type="PROSITE" id="PS00138">
    <property type="entry name" value="SUBTILASE_SER"/>
    <property type="match status" value="1"/>
</dbReference>
<feature type="active site" description="Charge relay system" evidence="5">
    <location>
        <position position="402"/>
    </location>
</feature>